<dbReference type="AlphaFoldDB" id="A0AAP0IIR7"/>
<name>A0AAP0IIR7_9MAGN</name>
<reference evidence="1 2" key="1">
    <citation type="submission" date="2024-01" db="EMBL/GenBank/DDBJ databases">
        <title>Genome assemblies of Stephania.</title>
        <authorList>
            <person name="Yang L."/>
        </authorList>
    </citation>
    <scope>NUCLEOTIDE SEQUENCE [LARGE SCALE GENOMIC DNA]</scope>
    <source>
        <strain evidence="1">QJT</strain>
        <tissue evidence="1">Leaf</tissue>
    </source>
</reference>
<keyword evidence="2" id="KW-1185">Reference proteome</keyword>
<evidence type="ECO:0000313" key="1">
    <source>
        <dbReference type="EMBL" id="KAK9116233.1"/>
    </source>
</evidence>
<sequence>MRDVLAVVVVVIDDLTPTKPFIVLRFQEILDIPRIEVLQREIKRRGNYRIGII</sequence>
<proteinExistence type="predicted"/>
<comment type="caution">
    <text evidence="1">The sequence shown here is derived from an EMBL/GenBank/DDBJ whole genome shotgun (WGS) entry which is preliminary data.</text>
</comment>
<dbReference type="Proteomes" id="UP001417504">
    <property type="component" value="Unassembled WGS sequence"/>
</dbReference>
<gene>
    <name evidence="1" type="ORF">Sjap_015180</name>
</gene>
<accession>A0AAP0IIR7</accession>
<protein>
    <submittedName>
        <fullName evidence="1">Uncharacterized protein</fullName>
    </submittedName>
</protein>
<organism evidence="1 2">
    <name type="scientific">Stephania japonica</name>
    <dbReference type="NCBI Taxonomy" id="461633"/>
    <lineage>
        <taxon>Eukaryota</taxon>
        <taxon>Viridiplantae</taxon>
        <taxon>Streptophyta</taxon>
        <taxon>Embryophyta</taxon>
        <taxon>Tracheophyta</taxon>
        <taxon>Spermatophyta</taxon>
        <taxon>Magnoliopsida</taxon>
        <taxon>Ranunculales</taxon>
        <taxon>Menispermaceae</taxon>
        <taxon>Menispermoideae</taxon>
        <taxon>Cissampelideae</taxon>
        <taxon>Stephania</taxon>
    </lineage>
</organism>
<evidence type="ECO:0000313" key="2">
    <source>
        <dbReference type="Proteomes" id="UP001417504"/>
    </source>
</evidence>
<dbReference type="EMBL" id="JBBNAE010000006">
    <property type="protein sequence ID" value="KAK9116233.1"/>
    <property type="molecule type" value="Genomic_DNA"/>
</dbReference>